<dbReference type="InterPro" id="IPR050256">
    <property type="entry name" value="Glycosyltransferase_2"/>
</dbReference>
<dbReference type="CDD" id="cd04179">
    <property type="entry name" value="DPM_DPG-synthase_like"/>
    <property type="match status" value="1"/>
</dbReference>
<accession>A0ABP3D1T9</accession>
<organism evidence="3 4">
    <name type="scientific">Cryptosporangium japonicum</name>
    <dbReference type="NCBI Taxonomy" id="80872"/>
    <lineage>
        <taxon>Bacteria</taxon>
        <taxon>Bacillati</taxon>
        <taxon>Actinomycetota</taxon>
        <taxon>Actinomycetes</taxon>
        <taxon>Cryptosporangiales</taxon>
        <taxon>Cryptosporangiaceae</taxon>
        <taxon>Cryptosporangium</taxon>
    </lineage>
</organism>
<name>A0ABP3D1T9_9ACTN</name>
<dbReference type="InterPro" id="IPR029044">
    <property type="entry name" value="Nucleotide-diphossugar_trans"/>
</dbReference>
<comment type="similarity">
    <text evidence="1">Belongs to the glycosyltransferase 2 family.</text>
</comment>
<dbReference type="EMBL" id="BAAAGX010000001">
    <property type="protein sequence ID" value="GAA0219346.1"/>
    <property type="molecule type" value="Genomic_DNA"/>
</dbReference>
<dbReference type="Gene3D" id="3.90.550.10">
    <property type="entry name" value="Spore Coat Polysaccharide Biosynthesis Protein SpsA, Chain A"/>
    <property type="match status" value="1"/>
</dbReference>
<gene>
    <name evidence="3" type="ORF">GCM10009539_00870</name>
</gene>
<sequence>MLTPERAPRQRPSISVVIPTRNEARNIGPVLAALPSGLEEVIVVDGNSVDGTVEAARRVRPDIRVVSQGRRGKGNALAAGFAAATCDYIVMIDADGSMDPAEIPSFVEHLDRGAHYVKGTRFAAGGGSTDISRLRQLGNWGLNTLTNVLFGTAYTDLCYGYNAFRRECVAVFDLPPAHEQGQTRWGDGFEIETLINIRVARARLRIAEVPSFESERCHGESNLRTFPDGLRVLRTILRERVRRRALPALEEASTALLPTIRPAEPRTDTLAS</sequence>
<dbReference type="Pfam" id="PF00535">
    <property type="entry name" value="Glycos_transf_2"/>
    <property type="match status" value="1"/>
</dbReference>
<evidence type="ECO:0000313" key="3">
    <source>
        <dbReference type="EMBL" id="GAA0219346.1"/>
    </source>
</evidence>
<keyword evidence="4" id="KW-1185">Reference proteome</keyword>
<protein>
    <recommendedName>
        <fullName evidence="2">Glycosyltransferase 2-like domain-containing protein</fullName>
    </recommendedName>
</protein>
<dbReference type="InterPro" id="IPR001173">
    <property type="entry name" value="Glyco_trans_2-like"/>
</dbReference>
<evidence type="ECO:0000259" key="2">
    <source>
        <dbReference type="Pfam" id="PF00535"/>
    </source>
</evidence>
<dbReference type="PANTHER" id="PTHR48090:SF7">
    <property type="entry name" value="RFBJ PROTEIN"/>
    <property type="match status" value="1"/>
</dbReference>
<evidence type="ECO:0000256" key="1">
    <source>
        <dbReference type="ARBA" id="ARBA00006739"/>
    </source>
</evidence>
<dbReference type="Proteomes" id="UP001500967">
    <property type="component" value="Unassembled WGS sequence"/>
</dbReference>
<proteinExistence type="inferred from homology"/>
<reference evidence="4" key="1">
    <citation type="journal article" date="2019" name="Int. J. Syst. Evol. Microbiol.">
        <title>The Global Catalogue of Microorganisms (GCM) 10K type strain sequencing project: providing services to taxonomists for standard genome sequencing and annotation.</title>
        <authorList>
            <consortium name="The Broad Institute Genomics Platform"/>
            <consortium name="The Broad Institute Genome Sequencing Center for Infectious Disease"/>
            <person name="Wu L."/>
            <person name="Ma J."/>
        </authorList>
    </citation>
    <scope>NUCLEOTIDE SEQUENCE [LARGE SCALE GENOMIC DNA]</scope>
    <source>
        <strain evidence="4">JCM 10425</strain>
    </source>
</reference>
<dbReference type="SUPFAM" id="SSF53448">
    <property type="entry name" value="Nucleotide-diphospho-sugar transferases"/>
    <property type="match status" value="1"/>
</dbReference>
<evidence type="ECO:0000313" key="4">
    <source>
        <dbReference type="Proteomes" id="UP001500967"/>
    </source>
</evidence>
<comment type="caution">
    <text evidence="3">The sequence shown here is derived from an EMBL/GenBank/DDBJ whole genome shotgun (WGS) entry which is preliminary data.</text>
</comment>
<dbReference type="PANTHER" id="PTHR48090">
    <property type="entry name" value="UNDECAPRENYL-PHOSPHATE 4-DEOXY-4-FORMAMIDO-L-ARABINOSE TRANSFERASE-RELATED"/>
    <property type="match status" value="1"/>
</dbReference>
<feature type="domain" description="Glycosyltransferase 2-like" evidence="2">
    <location>
        <begin position="15"/>
        <end position="168"/>
    </location>
</feature>